<evidence type="ECO:0000256" key="1">
    <source>
        <dbReference type="SAM" id="SignalP"/>
    </source>
</evidence>
<dbReference type="InterPro" id="IPR021054">
    <property type="entry name" value="Cell_wall_mannoprotein_1"/>
</dbReference>
<dbReference type="Gene3D" id="1.20.1280.140">
    <property type="match status" value="1"/>
</dbReference>
<dbReference type="Proteomes" id="UP000076580">
    <property type="component" value="Chromosome 03"/>
</dbReference>
<keyword evidence="1" id="KW-0732">Signal</keyword>
<evidence type="ECO:0008006" key="4">
    <source>
        <dbReference type="Google" id="ProtNLM"/>
    </source>
</evidence>
<proteinExistence type="predicted"/>
<sequence>MKLSQVAILCLATGAYASAAVEERDVSTVVGILTQVQNGIDSLDASIKVFTSNSVPTVKAKSVSLVATIKAGISTVKGSSALTLYDTIALFNPVNELKAHAQTLANDLKAKRSALRAANQCDETRQQIADIKGASQALITAIVAKVPADGKAVAQSQANGITDVLSQAQANFSGSQCQNPA</sequence>
<evidence type="ECO:0000313" key="3">
    <source>
        <dbReference type="Proteomes" id="UP000076580"/>
    </source>
</evidence>
<evidence type="ECO:0000313" key="2">
    <source>
        <dbReference type="EMBL" id="KYK54408.1"/>
    </source>
</evidence>
<dbReference type="Pfam" id="PF12296">
    <property type="entry name" value="HsbA"/>
    <property type="match status" value="1"/>
</dbReference>
<feature type="chain" id="PRO_5007580389" description="Cell wall protein" evidence="1">
    <location>
        <begin position="20"/>
        <end position="181"/>
    </location>
</feature>
<dbReference type="OrthoDB" id="2422134at2759"/>
<dbReference type="STRING" id="98403.A0A151GBC9"/>
<dbReference type="InParanoid" id="A0A151GBC9"/>
<accession>A0A151GBC9</accession>
<organism evidence="2 3">
    <name type="scientific">Drechmeria coniospora</name>
    <name type="common">Nematophagous fungus</name>
    <name type="synonym">Meria coniospora</name>
    <dbReference type="NCBI Taxonomy" id="98403"/>
    <lineage>
        <taxon>Eukaryota</taxon>
        <taxon>Fungi</taxon>
        <taxon>Dikarya</taxon>
        <taxon>Ascomycota</taxon>
        <taxon>Pezizomycotina</taxon>
        <taxon>Sordariomycetes</taxon>
        <taxon>Hypocreomycetidae</taxon>
        <taxon>Hypocreales</taxon>
        <taxon>Ophiocordycipitaceae</taxon>
        <taxon>Drechmeria</taxon>
    </lineage>
</organism>
<keyword evidence="3" id="KW-1185">Reference proteome</keyword>
<reference evidence="2 3" key="1">
    <citation type="journal article" date="2016" name="Sci. Rep.">
        <title>Insights into Adaptations to a Near-Obligate Nematode Endoparasitic Lifestyle from the Finished Genome of Drechmeria coniospora.</title>
        <authorList>
            <person name="Zhang L."/>
            <person name="Zhou Z."/>
            <person name="Guo Q."/>
            <person name="Fokkens L."/>
            <person name="Miskei M."/>
            <person name="Pocsi I."/>
            <person name="Zhang W."/>
            <person name="Chen M."/>
            <person name="Wang L."/>
            <person name="Sun Y."/>
            <person name="Donzelli B.G."/>
            <person name="Gibson D.M."/>
            <person name="Nelson D.R."/>
            <person name="Luo J.G."/>
            <person name="Rep M."/>
            <person name="Liu H."/>
            <person name="Yang S."/>
            <person name="Wang J."/>
            <person name="Krasnoff S.B."/>
            <person name="Xu Y."/>
            <person name="Molnar I."/>
            <person name="Lin M."/>
        </authorList>
    </citation>
    <scope>NUCLEOTIDE SEQUENCE [LARGE SCALE GENOMIC DNA]</scope>
    <source>
        <strain evidence="2 3">ARSEF 6962</strain>
    </source>
</reference>
<dbReference type="PANTHER" id="PTHR38123:SF6">
    <property type="entry name" value="CELL WALL SERINE-THREONINE-RICH GALACTOMANNOPROTEIN MP1 (AFU_ORTHOLOGUE AFUA_4G03240)"/>
    <property type="match status" value="1"/>
</dbReference>
<feature type="signal peptide" evidence="1">
    <location>
        <begin position="1"/>
        <end position="19"/>
    </location>
</feature>
<dbReference type="GeneID" id="63719009"/>
<comment type="caution">
    <text evidence="2">The sequence shown here is derived from an EMBL/GenBank/DDBJ whole genome shotgun (WGS) entry which is preliminary data.</text>
</comment>
<protein>
    <recommendedName>
        <fullName evidence="4">Cell wall protein</fullName>
    </recommendedName>
</protein>
<dbReference type="AlphaFoldDB" id="A0A151GBC9"/>
<dbReference type="GO" id="GO:0005576">
    <property type="term" value="C:extracellular region"/>
    <property type="evidence" value="ECO:0007669"/>
    <property type="project" value="TreeGrafter"/>
</dbReference>
<gene>
    <name evidence="2" type="ORF">DCS_06366</name>
</gene>
<dbReference type="PANTHER" id="PTHR38123">
    <property type="entry name" value="CELL WALL SERINE-THREONINE-RICH GALACTOMANNOPROTEIN MP1 (AFU_ORTHOLOGUE AFUA_4G03240)"/>
    <property type="match status" value="1"/>
</dbReference>
<dbReference type="EMBL" id="LAYC01000003">
    <property type="protein sequence ID" value="KYK54408.1"/>
    <property type="molecule type" value="Genomic_DNA"/>
</dbReference>
<dbReference type="RefSeq" id="XP_040653760.1">
    <property type="nucleotide sequence ID" value="XM_040803656.1"/>
</dbReference>
<name>A0A151GBC9_DRECN</name>